<feature type="transmembrane region" description="Helical" evidence="7">
    <location>
        <begin position="51"/>
        <end position="75"/>
    </location>
</feature>
<evidence type="ECO:0000256" key="1">
    <source>
        <dbReference type="ARBA" id="ARBA00004429"/>
    </source>
</evidence>
<dbReference type="InterPro" id="IPR047135">
    <property type="entry name" value="YsiQ"/>
</dbReference>
<dbReference type="AlphaFoldDB" id="A0A839UPW1"/>
<feature type="transmembrane region" description="Helical" evidence="7">
    <location>
        <begin position="96"/>
        <end position="118"/>
    </location>
</feature>
<keyword evidence="4 7" id="KW-0812">Transmembrane</keyword>
<evidence type="ECO:0000313" key="8">
    <source>
        <dbReference type="EMBL" id="MBB3167568.1"/>
    </source>
</evidence>
<feature type="transmembrane region" description="Helical" evidence="7">
    <location>
        <begin position="244"/>
        <end position="270"/>
    </location>
</feature>
<accession>A0A839UPW1</accession>
<evidence type="ECO:0000256" key="6">
    <source>
        <dbReference type="ARBA" id="ARBA00023136"/>
    </source>
</evidence>
<proteinExistence type="predicted"/>
<feature type="transmembrane region" description="Helical" evidence="7">
    <location>
        <begin position="199"/>
        <end position="224"/>
    </location>
</feature>
<sequence>MSSTQEPITGTSQVLDKGLWGMTRPMLLEQALVLSIPMTDLFFLSRVSDNAAAAVGAITPILYFSFTCLWVVAFAGSSLTSQRMGTNDYGQANTTIGVYGIWLVLLSMLATAMVFHGGPVVSGWMGLELGIKVDADTYLRITAWMIGIWGVHALTHSILTVYGLPHWNLIANSAYFVSNVLGNSCVVFGLFGLPKLGLIGVAWVSVFSSLIGVLVALFAIYWRLKLSIVWANVRRDFKRHSRQLGRIALPSIAEPLSFDAQMIVLSAIVAVGGATELAARAYTFNTFMALLIFTIAISTATEVLVGQRVGAKQFAKANRQLHQSLKAALFGACGLGITLTLFAPQIMSLYTNDNTILTMAYVYFGLSVLTEPGRTTNIIVGNSLRGTGDGWFISIAGLLFSWCIAVPLAWYFAIHLDMGLIGVLISALIDESCRSLIYYRRWRQGHWQHKNAIAMEEAQQRLNQTGHGI</sequence>
<keyword evidence="2" id="KW-0813">Transport</keyword>
<dbReference type="GO" id="GO:0005886">
    <property type="term" value="C:plasma membrane"/>
    <property type="evidence" value="ECO:0007669"/>
    <property type="project" value="UniProtKB-SubCell"/>
</dbReference>
<dbReference type="InterPro" id="IPR002528">
    <property type="entry name" value="MATE_fam"/>
</dbReference>
<dbReference type="GO" id="GO:0015297">
    <property type="term" value="F:antiporter activity"/>
    <property type="evidence" value="ECO:0007669"/>
    <property type="project" value="InterPro"/>
</dbReference>
<evidence type="ECO:0000256" key="5">
    <source>
        <dbReference type="ARBA" id="ARBA00022989"/>
    </source>
</evidence>
<feature type="transmembrane region" description="Helical" evidence="7">
    <location>
        <begin position="282"/>
        <end position="306"/>
    </location>
</feature>
<dbReference type="PANTHER" id="PTHR42925">
    <property type="entry name" value="MULTIDRUG AND TOXIN EFFLUX PROTEIN MATE FAMILY"/>
    <property type="match status" value="1"/>
</dbReference>
<dbReference type="GO" id="GO:0042910">
    <property type="term" value="F:xenobiotic transmembrane transporter activity"/>
    <property type="evidence" value="ECO:0007669"/>
    <property type="project" value="InterPro"/>
</dbReference>
<comment type="subcellular location">
    <subcellularLocation>
        <location evidence="1">Cell inner membrane</location>
        <topology evidence="1">Multi-pass membrane protein</topology>
    </subcellularLocation>
</comment>
<name>A0A839UPW1_9GAMM</name>
<gene>
    <name evidence="8" type="ORF">FHS30_000744</name>
</gene>
<feature type="transmembrane region" description="Helical" evidence="7">
    <location>
        <begin position="327"/>
        <end position="348"/>
    </location>
</feature>
<dbReference type="Proteomes" id="UP000559987">
    <property type="component" value="Unassembled WGS sequence"/>
</dbReference>
<evidence type="ECO:0000313" key="9">
    <source>
        <dbReference type="Proteomes" id="UP000559987"/>
    </source>
</evidence>
<comment type="caution">
    <text evidence="8">The sequence shown here is derived from an EMBL/GenBank/DDBJ whole genome shotgun (WGS) entry which is preliminary data.</text>
</comment>
<reference evidence="8 9" key="1">
    <citation type="submission" date="2020-08" db="EMBL/GenBank/DDBJ databases">
        <title>Genomic Encyclopedia of Type Strains, Phase III (KMG-III): the genomes of soil and plant-associated and newly described type strains.</title>
        <authorList>
            <person name="Whitman W."/>
        </authorList>
    </citation>
    <scope>NUCLEOTIDE SEQUENCE [LARGE SCALE GENOMIC DNA]</scope>
    <source>
        <strain evidence="8 9">CECT 8571</strain>
    </source>
</reference>
<organism evidence="8 9">
    <name type="scientific">Simiduia aestuariiviva</name>
    <dbReference type="NCBI Taxonomy" id="1510459"/>
    <lineage>
        <taxon>Bacteria</taxon>
        <taxon>Pseudomonadati</taxon>
        <taxon>Pseudomonadota</taxon>
        <taxon>Gammaproteobacteria</taxon>
        <taxon>Cellvibrionales</taxon>
        <taxon>Cellvibrionaceae</taxon>
        <taxon>Simiduia</taxon>
    </lineage>
</organism>
<evidence type="ECO:0000256" key="7">
    <source>
        <dbReference type="SAM" id="Phobius"/>
    </source>
</evidence>
<keyword evidence="3" id="KW-1003">Cell membrane</keyword>
<dbReference type="EMBL" id="JACHXZ010000001">
    <property type="protein sequence ID" value="MBB3167568.1"/>
    <property type="molecule type" value="Genomic_DNA"/>
</dbReference>
<evidence type="ECO:0000256" key="3">
    <source>
        <dbReference type="ARBA" id="ARBA00022475"/>
    </source>
</evidence>
<dbReference type="InterPro" id="IPR048279">
    <property type="entry name" value="MdtK-like"/>
</dbReference>
<dbReference type="PIRSF" id="PIRSF006603">
    <property type="entry name" value="DinF"/>
    <property type="match status" value="1"/>
</dbReference>
<feature type="transmembrane region" description="Helical" evidence="7">
    <location>
        <begin position="391"/>
        <end position="413"/>
    </location>
</feature>
<keyword evidence="5 7" id="KW-1133">Transmembrane helix</keyword>
<evidence type="ECO:0000256" key="4">
    <source>
        <dbReference type="ARBA" id="ARBA00022692"/>
    </source>
</evidence>
<dbReference type="Pfam" id="PF01554">
    <property type="entry name" value="MatE"/>
    <property type="match status" value="2"/>
</dbReference>
<keyword evidence="9" id="KW-1185">Reference proteome</keyword>
<evidence type="ECO:0000256" key="2">
    <source>
        <dbReference type="ARBA" id="ARBA00022448"/>
    </source>
</evidence>
<dbReference type="CDD" id="cd13134">
    <property type="entry name" value="MATE_like_8"/>
    <property type="match status" value="1"/>
</dbReference>
<dbReference type="PANTHER" id="PTHR42925:SF2">
    <property type="entry name" value="NA+ DRIVEN MULTIDRUG EFFLUX PUMP"/>
    <property type="match status" value="1"/>
</dbReference>
<feature type="transmembrane region" description="Helical" evidence="7">
    <location>
        <begin position="174"/>
        <end position="193"/>
    </location>
</feature>
<keyword evidence="6 7" id="KW-0472">Membrane</keyword>
<feature type="transmembrane region" description="Helical" evidence="7">
    <location>
        <begin position="138"/>
        <end position="162"/>
    </location>
</feature>
<protein>
    <submittedName>
        <fullName evidence="8">Putative MATE family efflux protein</fullName>
    </submittedName>
</protein>
<dbReference type="RefSeq" id="WP_183908400.1">
    <property type="nucleotide sequence ID" value="NZ_JACHXZ010000001.1"/>
</dbReference>